<dbReference type="InterPro" id="IPR052377">
    <property type="entry name" value="Mitochondrial_ECH-domain"/>
</dbReference>
<dbReference type="PANTHER" id="PTHR43602">
    <property type="match status" value="1"/>
</dbReference>
<dbReference type="GO" id="GO:0006631">
    <property type="term" value="P:fatty acid metabolic process"/>
    <property type="evidence" value="ECO:0007669"/>
    <property type="project" value="UniProtKB-KW"/>
</dbReference>
<protein>
    <recommendedName>
        <fullName evidence="6">Enoyl-CoA hydratase domain-containing protein 3, mitochondrial</fullName>
    </recommendedName>
</protein>
<evidence type="ECO:0000256" key="5">
    <source>
        <dbReference type="ARBA" id="ARBA00037410"/>
    </source>
</evidence>
<sequence>MVVEVWQRWGMASYQHILLDRAGATARITMNRPSRRNSLSEDHLRELLDAVRSVAATDATGLVLAAAGPVFSAGHDFGDVSARDLLGVRELLAVCTELMRALQSAPQVVVARVHSLATAAGCQLVASCDLAVAAESAGFALPGGNGGWFCHTPSVPVARAIGRKRLMEMALTGDPVDARTALEWGLVNRVVPDDELDAAVDELLARATRGSRASKALGKRTLYAQLDRPEADAYALALEVMAAASQLPDAREGMAAFLEKRRPTWTN</sequence>
<dbReference type="Proteomes" id="UP000585638">
    <property type="component" value="Unassembled WGS sequence"/>
</dbReference>
<name>A0A7W9KJT3_9PSEU</name>
<proteinExistence type="inferred from homology"/>
<keyword evidence="8" id="KW-1185">Reference proteome</keyword>
<evidence type="ECO:0000256" key="4">
    <source>
        <dbReference type="ARBA" id="ARBA00023098"/>
    </source>
</evidence>
<evidence type="ECO:0000256" key="1">
    <source>
        <dbReference type="ARBA" id="ARBA00005254"/>
    </source>
</evidence>
<keyword evidence="4" id="KW-0443">Lipid metabolism</keyword>
<dbReference type="GO" id="GO:0016836">
    <property type="term" value="F:hydro-lyase activity"/>
    <property type="evidence" value="ECO:0007669"/>
    <property type="project" value="TreeGrafter"/>
</dbReference>
<dbReference type="PANTHER" id="PTHR43602:SF1">
    <property type="entry name" value="ENOYL-COA HYDRATASE DOMAIN-CONTAINING PROTEIN 3, MITOCHONDRIAL"/>
    <property type="match status" value="1"/>
</dbReference>
<evidence type="ECO:0000313" key="8">
    <source>
        <dbReference type="Proteomes" id="UP000585638"/>
    </source>
</evidence>
<dbReference type="Gene3D" id="1.10.12.10">
    <property type="entry name" value="Lyase 2-enoyl-coa Hydratase, Chain A, domain 2"/>
    <property type="match status" value="1"/>
</dbReference>
<dbReference type="AlphaFoldDB" id="A0A7W9KJT3"/>
<dbReference type="InterPro" id="IPR001753">
    <property type="entry name" value="Enoyl-CoA_hydra/iso"/>
</dbReference>
<organism evidence="7 8">
    <name type="scientific">Kutzneria kofuensis</name>
    <dbReference type="NCBI Taxonomy" id="103725"/>
    <lineage>
        <taxon>Bacteria</taxon>
        <taxon>Bacillati</taxon>
        <taxon>Actinomycetota</taxon>
        <taxon>Actinomycetes</taxon>
        <taxon>Pseudonocardiales</taxon>
        <taxon>Pseudonocardiaceae</taxon>
        <taxon>Kutzneria</taxon>
    </lineage>
</organism>
<dbReference type="SUPFAM" id="SSF52096">
    <property type="entry name" value="ClpP/crotonase"/>
    <property type="match status" value="1"/>
</dbReference>
<evidence type="ECO:0000256" key="6">
    <source>
        <dbReference type="ARBA" id="ARBA00040545"/>
    </source>
</evidence>
<keyword evidence="3" id="KW-0809">Transit peptide</keyword>
<dbReference type="Gene3D" id="3.90.226.10">
    <property type="entry name" value="2-enoyl-CoA Hydratase, Chain A, domain 1"/>
    <property type="match status" value="1"/>
</dbReference>
<gene>
    <name evidence="7" type="ORF">BJ998_005060</name>
</gene>
<keyword evidence="2" id="KW-0276">Fatty acid metabolism</keyword>
<dbReference type="Pfam" id="PF00378">
    <property type="entry name" value="ECH_1"/>
    <property type="match status" value="1"/>
</dbReference>
<accession>A0A7W9KJT3</accession>
<dbReference type="InterPro" id="IPR029045">
    <property type="entry name" value="ClpP/crotonase-like_dom_sf"/>
</dbReference>
<reference evidence="7 8" key="1">
    <citation type="submission" date="2020-08" db="EMBL/GenBank/DDBJ databases">
        <title>Sequencing the genomes of 1000 actinobacteria strains.</title>
        <authorList>
            <person name="Klenk H.-P."/>
        </authorList>
    </citation>
    <scope>NUCLEOTIDE SEQUENCE [LARGE SCALE GENOMIC DNA]</scope>
    <source>
        <strain evidence="7 8">DSM 43851</strain>
    </source>
</reference>
<evidence type="ECO:0000313" key="7">
    <source>
        <dbReference type="EMBL" id="MBB5893864.1"/>
    </source>
</evidence>
<evidence type="ECO:0000256" key="2">
    <source>
        <dbReference type="ARBA" id="ARBA00022832"/>
    </source>
</evidence>
<dbReference type="CDD" id="cd06558">
    <property type="entry name" value="crotonase-like"/>
    <property type="match status" value="1"/>
</dbReference>
<comment type="function">
    <text evidence="5">May play a role in fatty acid biosynthesis and insulin sensitivity.</text>
</comment>
<dbReference type="InterPro" id="IPR014748">
    <property type="entry name" value="Enoyl-CoA_hydra_C"/>
</dbReference>
<comment type="caution">
    <text evidence="7">The sequence shown here is derived from an EMBL/GenBank/DDBJ whole genome shotgun (WGS) entry which is preliminary data.</text>
</comment>
<evidence type="ECO:0000256" key="3">
    <source>
        <dbReference type="ARBA" id="ARBA00022946"/>
    </source>
</evidence>
<comment type="similarity">
    <text evidence="1">Belongs to the enoyl-CoA hydratase/isomerase family.</text>
</comment>
<dbReference type="EMBL" id="JACHIR010000001">
    <property type="protein sequence ID" value="MBB5893864.1"/>
    <property type="molecule type" value="Genomic_DNA"/>
</dbReference>